<protein>
    <recommendedName>
        <fullName evidence="3">YbaB/EbfC DNA-binding family protein</fullName>
    </recommendedName>
</protein>
<dbReference type="SUPFAM" id="SSF82607">
    <property type="entry name" value="YbaB-like"/>
    <property type="match status" value="1"/>
</dbReference>
<dbReference type="Gene3D" id="3.30.1310.10">
    <property type="entry name" value="Nucleoid-associated protein YbaB-like domain"/>
    <property type="match status" value="1"/>
</dbReference>
<dbReference type="InterPro" id="IPR036894">
    <property type="entry name" value="YbaB-like_sf"/>
</dbReference>
<sequence>MAREIDEQFIEEAIERYQRLDARLAEFDKALHTVEVTVSSPDGMVEVVVAADGAIRDVTVIGDLTGRTNAELSRSIRQAVAAASDAAAWARTTLHAETFTDYRPLGRVDGDR</sequence>
<proteinExistence type="predicted"/>
<organism evidence="1 2">
    <name type="scientific">Rugosimonospora acidiphila</name>
    <dbReference type="NCBI Taxonomy" id="556531"/>
    <lineage>
        <taxon>Bacteria</taxon>
        <taxon>Bacillati</taxon>
        <taxon>Actinomycetota</taxon>
        <taxon>Actinomycetes</taxon>
        <taxon>Micromonosporales</taxon>
        <taxon>Micromonosporaceae</taxon>
        <taxon>Rugosimonospora</taxon>
    </lineage>
</organism>
<dbReference type="Proteomes" id="UP001501570">
    <property type="component" value="Unassembled WGS sequence"/>
</dbReference>
<dbReference type="RefSeq" id="WP_345625246.1">
    <property type="nucleotide sequence ID" value="NZ_BAABJQ010000001.1"/>
</dbReference>
<dbReference type="Pfam" id="PF02575">
    <property type="entry name" value="YbaB_DNA_bd"/>
    <property type="match status" value="1"/>
</dbReference>
<dbReference type="InterPro" id="IPR004401">
    <property type="entry name" value="YbaB/EbfC"/>
</dbReference>
<evidence type="ECO:0000313" key="2">
    <source>
        <dbReference type="Proteomes" id="UP001501570"/>
    </source>
</evidence>
<evidence type="ECO:0008006" key="3">
    <source>
        <dbReference type="Google" id="ProtNLM"/>
    </source>
</evidence>
<evidence type="ECO:0000313" key="1">
    <source>
        <dbReference type="EMBL" id="GAA5177644.1"/>
    </source>
</evidence>
<gene>
    <name evidence="1" type="ORF">GCM10023322_02800</name>
</gene>
<reference evidence="2" key="1">
    <citation type="journal article" date="2019" name="Int. J. Syst. Evol. Microbiol.">
        <title>The Global Catalogue of Microorganisms (GCM) 10K type strain sequencing project: providing services to taxonomists for standard genome sequencing and annotation.</title>
        <authorList>
            <consortium name="The Broad Institute Genomics Platform"/>
            <consortium name="The Broad Institute Genome Sequencing Center for Infectious Disease"/>
            <person name="Wu L."/>
            <person name="Ma J."/>
        </authorList>
    </citation>
    <scope>NUCLEOTIDE SEQUENCE [LARGE SCALE GENOMIC DNA]</scope>
    <source>
        <strain evidence="2">JCM 18304</strain>
    </source>
</reference>
<name>A0ABP9RH26_9ACTN</name>
<accession>A0ABP9RH26</accession>
<comment type="caution">
    <text evidence="1">The sequence shown here is derived from an EMBL/GenBank/DDBJ whole genome shotgun (WGS) entry which is preliminary data.</text>
</comment>
<keyword evidence="2" id="KW-1185">Reference proteome</keyword>
<dbReference type="EMBL" id="BAABJQ010000001">
    <property type="protein sequence ID" value="GAA5177644.1"/>
    <property type="molecule type" value="Genomic_DNA"/>
</dbReference>